<evidence type="ECO:0000313" key="2">
    <source>
        <dbReference type="EMBL" id="MCI4682318.1"/>
    </source>
</evidence>
<gene>
    <name evidence="2" type="ORF">K2U94_06025</name>
</gene>
<protein>
    <submittedName>
        <fullName evidence="2">Uncharacterized protein</fullName>
    </submittedName>
</protein>
<feature type="compositionally biased region" description="Basic and acidic residues" evidence="1">
    <location>
        <begin position="13"/>
        <end position="23"/>
    </location>
</feature>
<accession>A0ABS9Z3S1</accession>
<sequence>MRAKISLAEKFSGAEKRKCRGNEPRQTVGFPKPRAQPSQAPISFAHEAADKFRILRNGACALARGLILRRFATQRAMPANAPRMERWLSG</sequence>
<reference evidence="2" key="1">
    <citation type="journal article" date="2022" name="ISME J.">
        <title>Identification of active gaseous-alkane degraders at natural gas seeps.</title>
        <authorList>
            <person name="Farhan Ul Haque M."/>
            <person name="Hernandez M."/>
            <person name="Crombie A.T."/>
            <person name="Murrell J.C."/>
        </authorList>
    </citation>
    <scope>NUCLEOTIDE SEQUENCE</scope>
    <source>
        <strain evidence="2">PC2</strain>
    </source>
</reference>
<proteinExistence type="predicted"/>
<evidence type="ECO:0000256" key="1">
    <source>
        <dbReference type="SAM" id="MobiDB-lite"/>
    </source>
</evidence>
<comment type="caution">
    <text evidence="2">The sequence shown here is derived from an EMBL/GenBank/DDBJ whole genome shotgun (WGS) entry which is preliminary data.</text>
</comment>
<evidence type="ECO:0000313" key="3">
    <source>
        <dbReference type="Proteomes" id="UP001139104"/>
    </source>
</evidence>
<dbReference type="EMBL" id="JAIVFP010000001">
    <property type="protein sequence ID" value="MCI4682318.1"/>
    <property type="molecule type" value="Genomic_DNA"/>
</dbReference>
<feature type="region of interest" description="Disordered" evidence="1">
    <location>
        <begin position="13"/>
        <end position="38"/>
    </location>
</feature>
<organism evidence="2 3">
    <name type="scientific">Candidatus Rhodoblastus alkanivorans</name>
    <dbReference type="NCBI Taxonomy" id="2954117"/>
    <lineage>
        <taxon>Bacteria</taxon>
        <taxon>Pseudomonadati</taxon>
        <taxon>Pseudomonadota</taxon>
        <taxon>Alphaproteobacteria</taxon>
        <taxon>Hyphomicrobiales</taxon>
        <taxon>Rhodoblastaceae</taxon>
        <taxon>Rhodoblastus</taxon>
    </lineage>
</organism>
<name>A0ABS9Z3S1_9HYPH</name>
<keyword evidence="3" id="KW-1185">Reference proteome</keyword>
<dbReference type="Proteomes" id="UP001139104">
    <property type="component" value="Unassembled WGS sequence"/>
</dbReference>
<dbReference type="RefSeq" id="WP_243066337.1">
    <property type="nucleotide sequence ID" value="NZ_JAIVFK010000064.1"/>
</dbReference>